<dbReference type="InterPro" id="IPR040256">
    <property type="entry name" value="At4g02000-like"/>
</dbReference>
<evidence type="ECO:0000313" key="4">
    <source>
        <dbReference type="EMBL" id="KAL0433345.1"/>
    </source>
</evidence>
<dbReference type="EMBL" id="JACGWN010000009">
    <property type="protein sequence ID" value="KAL0433345.1"/>
    <property type="molecule type" value="Genomic_DNA"/>
</dbReference>
<feature type="compositionally biased region" description="Basic and acidic residues" evidence="2">
    <location>
        <begin position="180"/>
        <end position="196"/>
    </location>
</feature>
<organism evidence="4">
    <name type="scientific">Sesamum latifolium</name>
    <dbReference type="NCBI Taxonomy" id="2727402"/>
    <lineage>
        <taxon>Eukaryota</taxon>
        <taxon>Viridiplantae</taxon>
        <taxon>Streptophyta</taxon>
        <taxon>Embryophyta</taxon>
        <taxon>Tracheophyta</taxon>
        <taxon>Spermatophyta</taxon>
        <taxon>Magnoliopsida</taxon>
        <taxon>eudicotyledons</taxon>
        <taxon>Gunneridae</taxon>
        <taxon>Pentapetalae</taxon>
        <taxon>asterids</taxon>
        <taxon>lamiids</taxon>
        <taxon>Lamiales</taxon>
        <taxon>Pedaliaceae</taxon>
        <taxon>Sesamum</taxon>
    </lineage>
</organism>
<feature type="domain" description="CCHC-type" evidence="3">
    <location>
        <begin position="90"/>
        <end position="103"/>
    </location>
</feature>
<dbReference type="GO" id="GO:0003676">
    <property type="term" value="F:nucleic acid binding"/>
    <property type="evidence" value="ECO:0007669"/>
    <property type="project" value="InterPro"/>
</dbReference>
<feature type="region of interest" description="Disordered" evidence="2">
    <location>
        <begin position="180"/>
        <end position="209"/>
    </location>
</feature>
<sequence>MLVSQSPFQVHIHGLPIRMMTRDVVEAIGARLGTVIECAPNQAQLGWESKIRMKVSLDVRKPLKRGFCLRSPGGEQLMVSFTYEKLPTFCYECGVLGHIMRDCELRLEKLDKGKEGGELQYGAWLREIRGVGQFNRAGAGVWCWAAGEPRGGRGYHLNSKGGGRRGPAIFYNGNRGLGRDWSHSAEEDGGTNDRRSSVASEPRPTAADF</sequence>
<keyword evidence="1" id="KW-0862">Zinc</keyword>
<dbReference type="PANTHER" id="PTHR31286:SF178">
    <property type="entry name" value="DUF4283 DOMAIN-CONTAINING PROTEIN"/>
    <property type="match status" value="1"/>
</dbReference>
<comment type="caution">
    <text evidence="4">The sequence shown here is derived from an EMBL/GenBank/DDBJ whole genome shotgun (WGS) entry which is preliminary data.</text>
</comment>
<dbReference type="InterPro" id="IPR025836">
    <property type="entry name" value="Zn_knuckle_CX2CX4HX4C"/>
</dbReference>
<proteinExistence type="predicted"/>
<dbReference type="GO" id="GO:0008270">
    <property type="term" value="F:zinc ion binding"/>
    <property type="evidence" value="ECO:0007669"/>
    <property type="project" value="UniProtKB-KW"/>
</dbReference>
<dbReference type="PROSITE" id="PS50158">
    <property type="entry name" value="ZF_CCHC"/>
    <property type="match status" value="1"/>
</dbReference>
<keyword evidence="1" id="KW-0479">Metal-binding</keyword>
<evidence type="ECO:0000259" key="3">
    <source>
        <dbReference type="PROSITE" id="PS50158"/>
    </source>
</evidence>
<protein>
    <recommendedName>
        <fullName evidence="3">CCHC-type domain-containing protein</fullName>
    </recommendedName>
</protein>
<evidence type="ECO:0000256" key="2">
    <source>
        <dbReference type="SAM" id="MobiDB-lite"/>
    </source>
</evidence>
<reference evidence="4" key="1">
    <citation type="submission" date="2020-06" db="EMBL/GenBank/DDBJ databases">
        <authorList>
            <person name="Li T."/>
            <person name="Hu X."/>
            <person name="Zhang T."/>
            <person name="Song X."/>
            <person name="Zhang H."/>
            <person name="Dai N."/>
            <person name="Sheng W."/>
            <person name="Hou X."/>
            <person name="Wei L."/>
        </authorList>
    </citation>
    <scope>NUCLEOTIDE SEQUENCE</scope>
    <source>
        <strain evidence="4">KEN1</strain>
        <tissue evidence="4">Leaf</tissue>
    </source>
</reference>
<dbReference type="AlphaFoldDB" id="A0AAW2VV47"/>
<dbReference type="PANTHER" id="PTHR31286">
    <property type="entry name" value="GLYCINE-RICH CELL WALL STRUCTURAL PROTEIN 1.8-LIKE"/>
    <property type="match status" value="1"/>
</dbReference>
<dbReference type="InterPro" id="IPR001878">
    <property type="entry name" value="Znf_CCHC"/>
</dbReference>
<accession>A0AAW2VV47</accession>
<name>A0AAW2VV47_9LAMI</name>
<evidence type="ECO:0000256" key="1">
    <source>
        <dbReference type="PROSITE-ProRule" id="PRU00047"/>
    </source>
</evidence>
<gene>
    <name evidence="4" type="ORF">Slati_2668800</name>
</gene>
<dbReference type="Pfam" id="PF14392">
    <property type="entry name" value="zf-CCHC_4"/>
    <property type="match status" value="1"/>
</dbReference>
<keyword evidence="1" id="KW-0863">Zinc-finger</keyword>
<reference evidence="4" key="2">
    <citation type="journal article" date="2024" name="Plant">
        <title>Genomic evolution and insights into agronomic trait innovations of Sesamum species.</title>
        <authorList>
            <person name="Miao H."/>
            <person name="Wang L."/>
            <person name="Qu L."/>
            <person name="Liu H."/>
            <person name="Sun Y."/>
            <person name="Le M."/>
            <person name="Wang Q."/>
            <person name="Wei S."/>
            <person name="Zheng Y."/>
            <person name="Lin W."/>
            <person name="Duan Y."/>
            <person name="Cao H."/>
            <person name="Xiong S."/>
            <person name="Wang X."/>
            <person name="Wei L."/>
            <person name="Li C."/>
            <person name="Ma Q."/>
            <person name="Ju M."/>
            <person name="Zhao R."/>
            <person name="Li G."/>
            <person name="Mu C."/>
            <person name="Tian Q."/>
            <person name="Mei H."/>
            <person name="Zhang T."/>
            <person name="Gao T."/>
            <person name="Zhang H."/>
        </authorList>
    </citation>
    <scope>NUCLEOTIDE SEQUENCE</scope>
    <source>
        <strain evidence="4">KEN1</strain>
    </source>
</reference>